<sequence length="380" mass="43712">MKILYHHRIASKDGQYVHVEELSNAFIEQGHELIFVAPSINQKTKFGHDGGIVTKLKKLLPQALYEMLELSYSIWIFIKLAVAIKTFKPDFIYERYNLYQPAGIWASKLFNIPIMLEVNAPLVYERRKYSGLALTWLATKIERYTWQNATHTLPVSRVLADYLIKAGVKEKNITVIHNGVNKHFLESLTPITSHEDKEEIIIGFVGFIHRWHGLDKAIEAIAKHKKKSLKLICIGDGDILPELKQQAENLGIKEKVIFTGLLNRKQTLEQIKQFDIALQPNVTHYASPLKLFEYMAVGCLIIAPDCDNIKEILTDESALLFNKNVKSDFVVKLNCAVEKFNTLINKRFEGRESLNRNSFIWQENTKNIVNIIENKPRDIE</sequence>
<feature type="domain" description="Glycosyltransferase subfamily 4-like N-terminal" evidence="2">
    <location>
        <begin position="14"/>
        <end position="181"/>
    </location>
</feature>
<dbReference type="Proteomes" id="UP001248581">
    <property type="component" value="Chromosome"/>
</dbReference>
<dbReference type="Pfam" id="PF00534">
    <property type="entry name" value="Glycos_transf_1"/>
    <property type="match status" value="1"/>
</dbReference>
<name>A0ABY9TI85_9GAMM</name>
<accession>A0ABY9TI85</accession>
<keyword evidence="4" id="KW-1185">Reference proteome</keyword>
<dbReference type="GO" id="GO:0016757">
    <property type="term" value="F:glycosyltransferase activity"/>
    <property type="evidence" value="ECO:0007669"/>
    <property type="project" value="UniProtKB-KW"/>
</dbReference>
<keyword evidence="3" id="KW-0808">Transferase</keyword>
<dbReference type="InterPro" id="IPR001296">
    <property type="entry name" value="Glyco_trans_1"/>
</dbReference>
<evidence type="ECO:0000259" key="2">
    <source>
        <dbReference type="Pfam" id="PF13439"/>
    </source>
</evidence>
<dbReference type="SUPFAM" id="SSF53756">
    <property type="entry name" value="UDP-Glycosyltransferase/glycogen phosphorylase"/>
    <property type="match status" value="1"/>
</dbReference>
<organism evidence="3 4">
    <name type="scientific">Thalassotalea nanhaiensis</name>
    <dbReference type="NCBI Taxonomy" id="3065648"/>
    <lineage>
        <taxon>Bacteria</taxon>
        <taxon>Pseudomonadati</taxon>
        <taxon>Pseudomonadota</taxon>
        <taxon>Gammaproteobacteria</taxon>
        <taxon>Alteromonadales</taxon>
        <taxon>Colwelliaceae</taxon>
        <taxon>Thalassotalea</taxon>
    </lineage>
</organism>
<dbReference type="InterPro" id="IPR050194">
    <property type="entry name" value="Glycosyltransferase_grp1"/>
</dbReference>
<dbReference type="PANTHER" id="PTHR45947:SF3">
    <property type="entry name" value="SULFOQUINOVOSYL TRANSFERASE SQD2"/>
    <property type="match status" value="1"/>
</dbReference>
<dbReference type="EC" id="2.4.-.-" evidence="3"/>
<dbReference type="Gene3D" id="3.40.50.2000">
    <property type="entry name" value="Glycogen Phosphorylase B"/>
    <property type="match status" value="2"/>
</dbReference>
<dbReference type="EMBL" id="CP134146">
    <property type="protein sequence ID" value="WNC68462.1"/>
    <property type="molecule type" value="Genomic_DNA"/>
</dbReference>
<reference evidence="4" key="1">
    <citation type="submission" date="2023-09" db="EMBL/GenBank/DDBJ databases">
        <authorList>
            <person name="Li S."/>
            <person name="Li X."/>
            <person name="Zhang C."/>
            <person name="Zhao Z."/>
        </authorList>
    </citation>
    <scope>NUCLEOTIDE SEQUENCE [LARGE SCALE GENOMIC DNA]</scope>
    <source>
        <strain evidence="4">SQ345</strain>
    </source>
</reference>
<feature type="domain" description="Glycosyl transferase family 1" evidence="1">
    <location>
        <begin position="195"/>
        <end position="333"/>
    </location>
</feature>
<dbReference type="Pfam" id="PF13439">
    <property type="entry name" value="Glyco_transf_4"/>
    <property type="match status" value="1"/>
</dbReference>
<keyword evidence="3" id="KW-0328">Glycosyltransferase</keyword>
<dbReference type="RefSeq" id="WP_348387618.1">
    <property type="nucleotide sequence ID" value="NZ_CP134146.1"/>
</dbReference>
<evidence type="ECO:0000313" key="3">
    <source>
        <dbReference type="EMBL" id="WNC68462.1"/>
    </source>
</evidence>
<evidence type="ECO:0000313" key="4">
    <source>
        <dbReference type="Proteomes" id="UP001248581"/>
    </source>
</evidence>
<evidence type="ECO:0000259" key="1">
    <source>
        <dbReference type="Pfam" id="PF00534"/>
    </source>
</evidence>
<gene>
    <name evidence="3" type="ORF">RI845_18325</name>
</gene>
<proteinExistence type="predicted"/>
<protein>
    <submittedName>
        <fullName evidence="3">Glycosyltransferase</fullName>
        <ecNumber evidence="3">2.4.-.-</ecNumber>
    </submittedName>
</protein>
<dbReference type="InterPro" id="IPR028098">
    <property type="entry name" value="Glyco_trans_4-like_N"/>
</dbReference>
<dbReference type="PANTHER" id="PTHR45947">
    <property type="entry name" value="SULFOQUINOVOSYL TRANSFERASE SQD2"/>
    <property type="match status" value="1"/>
</dbReference>